<dbReference type="AlphaFoldDB" id="A0A1J4JI02"/>
<proteinExistence type="predicted"/>
<reference evidence="1" key="1">
    <citation type="submission" date="2016-10" db="EMBL/GenBank/DDBJ databases">
        <authorList>
            <person name="Benchimol M."/>
            <person name="Almeida L.G."/>
            <person name="Vasconcelos A.T."/>
            <person name="Perreira-Neves A."/>
            <person name="Rosa I.A."/>
            <person name="Tasca T."/>
            <person name="Bogo M.R."/>
            <person name="de Souza W."/>
        </authorList>
    </citation>
    <scope>NUCLEOTIDE SEQUENCE [LARGE SCALE GENOMIC DNA]</scope>
    <source>
        <strain evidence="1">K</strain>
    </source>
</reference>
<dbReference type="EMBL" id="MLAK01001135">
    <property type="protein sequence ID" value="OHS97141.1"/>
    <property type="molecule type" value="Genomic_DNA"/>
</dbReference>
<organism evidence="1 2">
    <name type="scientific">Tritrichomonas foetus</name>
    <dbReference type="NCBI Taxonomy" id="1144522"/>
    <lineage>
        <taxon>Eukaryota</taxon>
        <taxon>Metamonada</taxon>
        <taxon>Parabasalia</taxon>
        <taxon>Tritrichomonadida</taxon>
        <taxon>Tritrichomonadidae</taxon>
        <taxon>Tritrichomonas</taxon>
    </lineage>
</organism>
<evidence type="ECO:0000313" key="1">
    <source>
        <dbReference type="EMBL" id="OHS97141.1"/>
    </source>
</evidence>
<gene>
    <name evidence="1" type="ORF">TRFO_36726</name>
</gene>
<evidence type="ECO:0000313" key="2">
    <source>
        <dbReference type="Proteomes" id="UP000179807"/>
    </source>
</evidence>
<dbReference type="Proteomes" id="UP000179807">
    <property type="component" value="Unassembled WGS sequence"/>
</dbReference>
<protein>
    <recommendedName>
        <fullName evidence="3">Thioredoxin domain-containing protein</fullName>
    </recommendedName>
</protein>
<sequence>MFLFSLLSITRITDPIGEINYIPKLEPKQIPYFLNEDGINLLFFANDLSKCEYANFAISYFSKYIKFAVAPESEGKNYQCKSYPCAVPYKSGKPIKNIPLAPYQSTLFSHWCFRLLSPNSVNLKNAEYLRVLLNTTSGFYVIGVDTPKRPANLPSDITYYYGTSTMFEQLQIRNVTKGVYVYRGADHFLTQVENDSIESYTNLFETPITPYEFIGFDDKRYIAGFYFDENDAESCELEMNILINISRNFIDEFHFTKFDLNAIQEGKLQFNKRPLFVVYDNTQPRTKNWIISGTKSHDTFYVSSFLEQIKSGIALYSHKSQPTYNSIEVDKFNETINNENDTIVIVADAFNDYIDIKTVIDAVLDHINCSTINYVTLNVSVNDLPEQLNPTTLPAVFMFSKDRKNELPIRFHGNFMFQDLMGFIEQTAKSVFEIPPYDLHAKNELIRKMRAEQRPRVETQFIRRKLEWHAPHE</sequence>
<comment type="caution">
    <text evidence="1">The sequence shown here is derived from an EMBL/GenBank/DDBJ whole genome shotgun (WGS) entry which is preliminary data.</text>
</comment>
<dbReference type="RefSeq" id="XP_068350278.1">
    <property type="nucleotide sequence ID" value="XM_068511004.1"/>
</dbReference>
<dbReference type="GeneID" id="94845708"/>
<dbReference type="OrthoDB" id="427280at2759"/>
<dbReference type="VEuPathDB" id="TrichDB:TRFO_36726"/>
<accession>A0A1J4JI02</accession>
<keyword evidence="2" id="KW-1185">Reference proteome</keyword>
<evidence type="ECO:0008006" key="3">
    <source>
        <dbReference type="Google" id="ProtNLM"/>
    </source>
</evidence>
<name>A0A1J4JI02_9EUKA</name>